<proteinExistence type="predicted"/>
<protein>
    <submittedName>
        <fullName evidence="1">Uncharacterized protein</fullName>
    </submittedName>
</protein>
<dbReference type="Proteomes" id="UP001608902">
    <property type="component" value="Unassembled WGS sequence"/>
</dbReference>
<organism evidence="1 2">
    <name type="scientific">Gnathostoma spinigerum</name>
    <dbReference type="NCBI Taxonomy" id="75299"/>
    <lineage>
        <taxon>Eukaryota</taxon>
        <taxon>Metazoa</taxon>
        <taxon>Ecdysozoa</taxon>
        <taxon>Nematoda</taxon>
        <taxon>Chromadorea</taxon>
        <taxon>Rhabditida</taxon>
        <taxon>Spirurina</taxon>
        <taxon>Gnathostomatomorpha</taxon>
        <taxon>Gnathostomatoidea</taxon>
        <taxon>Gnathostomatidae</taxon>
        <taxon>Gnathostoma</taxon>
    </lineage>
</organism>
<dbReference type="AlphaFoldDB" id="A0ABD6EYV4"/>
<feature type="non-terminal residue" evidence="1">
    <location>
        <position position="64"/>
    </location>
</feature>
<comment type="caution">
    <text evidence="1">The sequence shown here is derived from an EMBL/GenBank/DDBJ whole genome shotgun (WGS) entry which is preliminary data.</text>
</comment>
<dbReference type="EMBL" id="JBGFUD010080140">
    <property type="protein sequence ID" value="MFH4985154.1"/>
    <property type="molecule type" value="Genomic_DNA"/>
</dbReference>
<accession>A0ABD6EYV4</accession>
<sequence>MVDRAKYVISRKPFEESQISAEISVPALAEDVSVILHDVARDFAKIVVSQSRLMRKPLKEEDIT</sequence>
<gene>
    <name evidence="1" type="ORF">AB6A40_011863</name>
</gene>
<reference evidence="1 2" key="1">
    <citation type="submission" date="2024-08" db="EMBL/GenBank/DDBJ databases">
        <title>Gnathostoma spinigerum genome.</title>
        <authorList>
            <person name="Gonzalez-Bertolin B."/>
            <person name="Monzon S."/>
            <person name="Zaballos A."/>
            <person name="Jimenez P."/>
            <person name="Dekumyoy P."/>
            <person name="Varona S."/>
            <person name="Cuesta I."/>
            <person name="Sumanam S."/>
            <person name="Adisakwattana P."/>
            <person name="Gasser R.B."/>
            <person name="Hernandez-Gonzalez A."/>
            <person name="Young N.D."/>
            <person name="Perteguer M.J."/>
        </authorList>
    </citation>
    <scope>NUCLEOTIDE SEQUENCE [LARGE SCALE GENOMIC DNA]</scope>
    <source>
        <strain evidence="1">AL3</strain>
        <tissue evidence="1">Liver</tissue>
    </source>
</reference>
<evidence type="ECO:0000313" key="2">
    <source>
        <dbReference type="Proteomes" id="UP001608902"/>
    </source>
</evidence>
<evidence type="ECO:0000313" key="1">
    <source>
        <dbReference type="EMBL" id="MFH4985154.1"/>
    </source>
</evidence>
<keyword evidence="2" id="KW-1185">Reference proteome</keyword>
<name>A0ABD6EYV4_9BILA</name>